<dbReference type="EMBL" id="GG663745">
    <property type="protein sequence ID" value="EEH53826.1"/>
    <property type="molecule type" value="Genomic_DNA"/>
</dbReference>
<dbReference type="SUPFAM" id="SSF46785">
    <property type="entry name" value="Winged helix' DNA-binding domain"/>
    <property type="match status" value="1"/>
</dbReference>
<dbReference type="InterPro" id="IPR039781">
    <property type="entry name" value="Rad21/Rec8-like"/>
</dbReference>
<dbReference type="InterPro" id="IPR023093">
    <property type="entry name" value="ScpA-like_C"/>
</dbReference>
<gene>
    <name evidence="3" type="ORF">MICPUCDRAFT_69885</name>
</gene>
<dbReference type="PANTHER" id="PTHR12585">
    <property type="entry name" value="SCC1 / RAD21 FAMILY MEMBER"/>
    <property type="match status" value="1"/>
</dbReference>
<dbReference type="Gene3D" id="1.10.10.580">
    <property type="entry name" value="Structural maintenance of chromosome 1. Chain E"/>
    <property type="match status" value="1"/>
</dbReference>
<dbReference type="GO" id="GO:0007062">
    <property type="term" value="P:sister chromatid cohesion"/>
    <property type="evidence" value="ECO:0007669"/>
    <property type="project" value="InterPro"/>
</dbReference>
<feature type="domain" description="Rad21/Rec8-like protein C-terminal eukaryotic" evidence="2">
    <location>
        <begin position="451"/>
        <end position="492"/>
    </location>
</feature>
<dbReference type="Pfam" id="PF04824">
    <property type="entry name" value="Rad21_Rec8"/>
    <property type="match status" value="1"/>
</dbReference>
<sequence>MYDDFEHQYAHDDRIHDDGVGSDLEDVYDDAFYPSSAYKTPNGAKRDGDAAITDPDARADVQLEDYDDAGDGAEFGGGGDDDGAVGMEQVAGGMDGIEPLPLDDDLEDENGVRGTVVTAAGAAGVTFKTPSAAGAPPPNENDPPNTNASSGIVVDWGKTAQKGRRPTDVDGLPGAAVKPAPQARPRTKPREKLIIDDVTVLSNEHIRNQLKDTSDIVRKRTPGALRLLVDPRDTDVPFDHPDDVDVDGLPTVGYFKEGWTCVVPEEASVAHDMIRGDYMDWDPVMNHRMSPEMAKIRRACVAHLWKRAGEKWGGGYAAGDAAAAAAKGSTERGGGGFGFDDDGGDFGGGGGGFDDDDDFAMPPRDDDDFNVDERGTSRLRADAENAADVVDRLGPLGSEPPTPANAPKGDIDWSVHTKRMLSDLAPRLNTPRAKPVKVSEMLKDVGTETKPCTKSEAARVFYQVLVLKTHGFVELAQREDYGDIDIAAGPKMKDVAKGKTAKA</sequence>
<dbReference type="GO" id="GO:0008278">
    <property type="term" value="C:cohesin complex"/>
    <property type="evidence" value="ECO:0007669"/>
    <property type="project" value="InterPro"/>
</dbReference>
<dbReference type="RefSeq" id="XP_003062114.1">
    <property type="nucleotide sequence ID" value="XM_003062068.1"/>
</dbReference>
<feature type="region of interest" description="Disordered" evidence="1">
    <location>
        <begin position="35"/>
        <end position="59"/>
    </location>
</feature>
<dbReference type="AlphaFoldDB" id="C1N2N0"/>
<proteinExistence type="predicted"/>
<keyword evidence="4" id="KW-1185">Reference proteome</keyword>
<protein>
    <submittedName>
        <fullName evidence="3">Predicted protein</fullName>
    </submittedName>
</protein>
<dbReference type="GO" id="GO:1990414">
    <property type="term" value="P:replication-born double-strand break repair via sister chromatid exchange"/>
    <property type="evidence" value="ECO:0007669"/>
    <property type="project" value="TreeGrafter"/>
</dbReference>
<dbReference type="Proteomes" id="UP000001876">
    <property type="component" value="Unassembled WGS sequence"/>
</dbReference>
<feature type="region of interest" description="Disordered" evidence="1">
    <location>
        <begin position="128"/>
        <end position="187"/>
    </location>
</feature>
<dbReference type="InterPro" id="IPR036390">
    <property type="entry name" value="WH_DNA-bd_sf"/>
</dbReference>
<feature type="region of interest" description="Disordered" evidence="1">
    <location>
        <begin position="343"/>
        <end position="371"/>
    </location>
</feature>
<evidence type="ECO:0000256" key="1">
    <source>
        <dbReference type="SAM" id="MobiDB-lite"/>
    </source>
</evidence>
<dbReference type="CDD" id="cd21747">
    <property type="entry name" value="Rad21_Rec8_M"/>
    <property type="match status" value="1"/>
</dbReference>
<evidence type="ECO:0000259" key="2">
    <source>
        <dbReference type="Pfam" id="PF04824"/>
    </source>
</evidence>
<dbReference type="GO" id="GO:0003682">
    <property type="term" value="F:chromatin binding"/>
    <property type="evidence" value="ECO:0007669"/>
    <property type="project" value="TreeGrafter"/>
</dbReference>
<dbReference type="OMA" id="DADWSTH"/>
<accession>C1N2N0</accession>
<dbReference type="PANTHER" id="PTHR12585:SF69">
    <property type="entry name" value="FI11703P"/>
    <property type="match status" value="1"/>
</dbReference>
<dbReference type="InterPro" id="IPR006909">
    <property type="entry name" value="Rad21/Rec8_C_eu"/>
</dbReference>
<dbReference type="KEGG" id="mpp:MICPUCDRAFT_69885"/>
<feature type="compositionally biased region" description="Basic and acidic residues" evidence="1">
    <location>
        <begin position="1"/>
        <end position="19"/>
    </location>
</feature>
<feature type="region of interest" description="Disordered" evidence="1">
    <location>
        <begin position="1"/>
        <end position="22"/>
    </location>
</feature>
<organism evidence="4">
    <name type="scientific">Micromonas pusilla (strain CCMP1545)</name>
    <name type="common">Picoplanktonic green alga</name>
    <dbReference type="NCBI Taxonomy" id="564608"/>
    <lineage>
        <taxon>Eukaryota</taxon>
        <taxon>Viridiplantae</taxon>
        <taxon>Chlorophyta</taxon>
        <taxon>Mamiellophyceae</taxon>
        <taxon>Mamiellales</taxon>
        <taxon>Mamiellaceae</taxon>
        <taxon>Micromonas</taxon>
    </lineage>
</organism>
<feature type="compositionally biased region" description="Basic and acidic residues" evidence="1">
    <location>
        <begin position="44"/>
        <end position="59"/>
    </location>
</feature>
<name>C1N2N0_MICPC</name>
<reference evidence="3 4" key="1">
    <citation type="journal article" date="2009" name="Science">
        <title>Green evolution and dynamic adaptations revealed by genomes of the marine picoeukaryotes Micromonas.</title>
        <authorList>
            <person name="Worden A.Z."/>
            <person name="Lee J.H."/>
            <person name="Mock T."/>
            <person name="Rouze P."/>
            <person name="Simmons M.P."/>
            <person name="Aerts A.L."/>
            <person name="Allen A.E."/>
            <person name="Cuvelier M.L."/>
            <person name="Derelle E."/>
            <person name="Everett M.V."/>
            <person name="Foulon E."/>
            <person name="Grimwood J."/>
            <person name="Gundlach H."/>
            <person name="Henrissat B."/>
            <person name="Napoli C."/>
            <person name="McDonald S.M."/>
            <person name="Parker M.S."/>
            <person name="Rombauts S."/>
            <person name="Salamov A."/>
            <person name="Von Dassow P."/>
            <person name="Badger J.H."/>
            <person name="Coutinho P.M."/>
            <person name="Demir E."/>
            <person name="Dubchak I."/>
            <person name="Gentemann C."/>
            <person name="Eikrem W."/>
            <person name="Gready J.E."/>
            <person name="John U."/>
            <person name="Lanier W."/>
            <person name="Lindquist E.A."/>
            <person name="Lucas S."/>
            <person name="Mayer K.F."/>
            <person name="Moreau H."/>
            <person name="Not F."/>
            <person name="Otillar R."/>
            <person name="Panaud O."/>
            <person name="Pangilinan J."/>
            <person name="Paulsen I."/>
            <person name="Piegu B."/>
            <person name="Poliakov A."/>
            <person name="Robbens S."/>
            <person name="Schmutz J."/>
            <person name="Toulza E."/>
            <person name="Wyss T."/>
            <person name="Zelensky A."/>
            <person name="Zhou K."/>
            <person name="Armbrust E.V."/>
            <person name="Bhattacharya D."/>
            <person name="Goodenough U.W."/>
            <person name="Van de Peer Y."/>
            <person name="Grigoriev I.V."/>
        </authorList>
    </citation>
    <scope>NUCLEOTIDE SEQUENCE [LARGE SCALE GENOMIC DNA]</scope>
    <source>
        <strain evidence="3 4">CCMP1545</strain>
    </source>
</reference>
<dbReference type="OrthoDB" id="10071381at2759"/>
<evidence type="ECO:0000313" key="3">
    <source>
        <dbReference type="EMBL" id="EEH53826.1"/>
    </source>
</evidence>
<dbReference type="STRING" id="564608.C1N2N0"/>
<evidence type="ECO:0000313" key="4">
    <source>
        <dbReference type="Proteomes" id="UP000001876"/>
    </source>
</evidence>
<feature type="compositionally biased region" description="Acidic residues" evidence="1">
    <location>
        <begin position="353"/>
        <end position="370"/>
    </location>
</feature>
<dbReference type="GeneID" id="9687344"/>